<gene>
    <name evidence="1" type="ORF">LTS18_003422</name>
</gene>
<dbReference type="Proteomes" id="UP001186974">
    <property type="component" value="Unassembled WGS sequence"/>
</dbReference>
<comment type="caution">
    <text evidence="1">The sequence shown here is derived from an EMBL/GenBank/DDBJ whole genome shotgun (WGS) entry which is preliminary data.</text>
</comment>
<name>A0ACC3DTZ4_9PEZI</name>
<dbReference type="EMBL" id="JAWDJW010000806">
    <property type="protein sequence ID" value="KAK3079993.1"/>
    <property type="molecule type" value="Genomic_DNA"/>
</dbReference>
<accession>A0ACC3DTZ4</accession>
<organism evidence="1 2">
    <name type="scientific">Coniosporium uncinatum</name>
    <dbReference type="NCBI Taxonomy" id="93489"/>
    <lineage>
        <taxon>Eukaryota</taxon>
        <taxon>Fungi</taxon>
        <taxon>Dikarya</taxon>
        <taxon>Ascomycota</taxon>
        <taxon>Pezizomycotina</taxon>
        <taxon>Dothideomycetes</taxon>
        <taxon>Dothideomycetes incertae sedis</taxon>
        <taxon>Coniosporium</taxon>
    </lineage>
</organism>
<sequence length="131" mass="14681">MPLLRHLRAPLQSSILLRPRSPCPLPKRPTTSSLQQSNHRTIRPLSSTSSLRIKEDAGDRSPEHVEAMKQEQLRKQEKGEGEWHEELASGGESAIKADREGVKGGDHEEHMEELQKMTAESAEKEKGQDGQ</sequence>
<proteinExistence type="predicted"/>
<reference evidence="1" key="1">
    <citation type="submission" date="2024-09" db="EMBL/GenBank/DDBJ databases">
        <title>Black Yeasts Isolated from many extreme environments.</title>
        <authorList>
            <person name="Coleine C."/>
            <person name="Stajich J.E."/>
            <person name="Selbmann L."/>
        </authorList>
    </citation>
    <scope>NUCLEOTIDE SEQUENCE</scope>
    <source>
        <strain evidence="1">CCFEE 5737</strain>
    </source>
</reference>
<keyword evidence="2" id="KW-1185">Reference proteome</keyword>
<protein>
    <submittedName>
        <fullName evidence="1">Uncharacterized protein</fullName>
    </submittedName>
</protein>
<evidence type="ECO:0000313" key="1">
    <source>
        <dbReference type="EMBL" id="KAK3079993.1"/>
    </source>
</evidence>
<evidence type="ECO:0000313" key="2">
    <source>
        <dbReference type="Proteomes" id="UP001186974"/>
    </source>
</evidence>